<keyword evidence="3" id="KW-1185">Reference proteome</keyword>
<dbReference type="Proteomes" id="UP001642484">
    <property type="component" value="Unassembled WGS sequence"/>
</dbReference>
<dbReference type="EMBL" id="CAXAMN010002096">
    <property type="protein sequence ID" value="CAK8997682.1"/>
    <property type="molecule type" value="Genomic_DNA"/>
</dbReference>
<feature type="non-terminal residue" evidence="2">
    <location>
        <position position="1115"/>
    </location>
</feature>
<feature type="compositionally biased region" description="Low complexity" evidence="1">
    <location>
        <begin position="301"/>
        <end position="310"/>
    </location>
</feature>
<evidence type="ECO:0000313" key="2">
    <source>
        <dbReference type="EMBL" id="CAK8997682.1"/>
    </source>
</evidence>
<sequence>MALDSKAAFRQRAVEAAIPDAEIDALAAGGIETFAQFAFCTSYQPGTGSDDALFDHLEHILGAKPTGAKASHYRRLFFESHSLALKDLQSRLERSDSSEVKILPLAEKAQRIDDLRKRLPGVMLSSSLEPSHALVDKAVHQFEENCIQYIDLKQCTSRESEIQNEKTTPQLTFDSSGNIKVTKQHSLTECSIQGDIRLRGAFARRSLAYDLAGVATFEAVEGWSQLLFDRMCLEPPPGYKHISVDQIVRADKKLWTKVSEHTRARVTGTSADGTKNVDAAIKELAHHPEVQFLMMPLPLHSGTSSSTSSTVRAHPYPADNQKGKGKSGAQSSGKQGKGKISIPDGCSIRFGENDSKPVCMKFNLGKSTLREPERTSDTIPRQRDDKFASQRPVYFIEFCAGSAALSAEVRRAGFKVIPIDHVHNRHRTLATIVSLDLAADASRDLVLSMLTDLQPFAVHFGLPCGTCSRARDKALPKHLRDRFGAPPPLRDAEFLMGFPHLTGVNLQKVTQANRLYANAVIFLHACFRLGIRVCIENPQRSWLWGILLALVREQNDPAFLHCFAHLVKVDFHSCIHGSQRAKKTRFLASKGLYDSLAGECPGDHEHLPWTIEQTGSGLRFATADEAQYPQLLCSRMAQCLTASATTLGHNVVQQPSTSQQTRHSLGNQTVKAKPLICEFERFVHSDVPLTTEGHKLLASPLPGGSNAEMPQNKRLRMTFKYGVQWKPEDFLEHAKQVSHPRSPQQMLPDYLKEAMFHVLSNSAVEASKHRLQVILAIRSKCNELKAEETAWKNSLDNELRTVLECKHIALWKYLLQTAGFEDMSVVNLVAEGIPLFGEHSIPPTFPPDWKPAEYSVEDLLKTAEWRRRIIMASTADMTSEQERDLKATTDKEVELGHLAGPFSEQQMTEHLGTTAWLLNPRFILYQGEERKVRAIDDCSRSGLNGSYTTNFRLELFDSDTLACMLAVIADCVKERKLCLSTQDGCDLCGDLHESLHGRAWKGRTLDLSRAYKQLAVDSKSRRAYSSTSFHAPVLVFTDAAWGDGNASAGAVVHIPERCDTFVFEVSIPEELQSMWLEDVGDQIVTQLEFFAYLAVRVKYLDELLNKLAISWIDNE</sequence>
<organism evidence="2 3">
    <name type="scientific">Durusdinium trenchii</name>
    <dbReference type="NCBI Taxonomy" id="1381693"/>
    <lineage>
        <taxon>Eukaryota</taxon>
        <taxon>Sar</taxon>
        <taxon>Alveolata</taxon>
        <taxon>Dinophyceae</taxon>
        <taxon>Suessiales</taxon>
        <taxon>Symbiodiniaceae</taxon>
        <taxon>Durusdinium</taxon>
    </lineage>
</organism>
<evidence type="ECO:0000313" key="3">
    <source>
        <dbReference type="Proteomes" id="UP001642484"/>
    </source>
</evidence>
<gene>
    <name evidence="2" type="ORF">CCMP2556_LOCUS4944</name>
</gene>
<accession>A0ABP0I6R2</accession>
<reference evidence="2 3" key="1">
    <citation type="submission" date="2024-02" db="EMBL/GenBank/DDBJ databases">
        <authorList>
            <person name="Chen Y."/>
            <person name="Shah S."/>
            <person name="Dougan E. K."/>
            <person name="Thang M."/>
            <person name="Chan C."/>
        </authorList>
    </citation>
    <scope>NUCLEOTIDE SEQUENCE [LARGE SCALE GENOMIC DNA]</scope>
</reference>
<feature type="region of interest" description="Disordered" evidence="1">
    <location>
        <begin position="301"/>
        <end position="345"/>
    </location>
</feature>
<name>A0ABP0I6R2_9DINO</name>
<comment type="caution">
    <text evidence="2">The sequence shown here is derived from an EMBL/GenBank/DDBJ whole genome shotgun (WGS) entry which is preliminary data.</text>
</comment>
<evidence type="ECO:0000256" key="1">
    <source>
        <dbReference type="SAM" id="MobiDB-lite"/>
    </source>
</evidence>
<proteinExistence type="predicted"/>
<protein>
    <submittedName>
        <fullName evidence="2">Uncharacterized protein</fullName>
    </submittedName>
</protein>